<proteinExistence type="predicted"/>
<organism evidence="2">
    <name type="scientific">uncultured Solirubrobacteraceae bacterium</name>
    <dbReference type="NCBI Taxonomy" id="1162706"/>
    <lineage>
        <taxon>Bacteria</taxon>
        <taxon>Bacillati</taxon>
        <taxon>Actinomycetota</taxon>
        <taxon>Thermoleophilia</taxon>
        <taxon>Solirubrobacterales</taxon>
        <taxon>Solirubrobacteraceae</taxon>
        <taxon>environmental samples</taxon>
    </lineage>
</organism>
<evidence type="ECO:0000256" key="1">
    <source>
        <dbReference type="SAM" id="MobiDB-lite"/>
    </source>
</evidence>
<dbReference type="AlphaFoldDB" id="A0A6J4R3Q2"/>
<reference evidence="2" key="1">
    <citation type="submission" date="2020-02" db="EMBL/GenBank/DDBJ databases">
        <authorList>
            <person name="Meier V. D."/>
        </authorList>
    </citation>
    <scope>NUCLEOTIDE SEQUENCE</scope>
    <source>
        <strain evidence="2">AVDCRST_MAG38</strain>
    </source>
</reference>
<feature type="compositionally biased region" description="Basic residues" evidence="1">
    <location>
        <begin position="50"/>
        <end position="59"/>
    </location>
</feature>
<sequence length="59" mass="6479">MASWSRARGESDVYHLPGGSPLAPRASVRPDTRAGGRPPARRGPLDARWTSRRRASLVR</sequence>
<evidence type="ECO:0000313" key="2">
    <source>
        <dbReference type="EMBL" id="CAA9463299.1"/>
    </source>
</evidence>
<accession>A0A6J4R3Q2</accession>
<gene>
    <name evidence="2" type="ORF">AVDCRST_MAG38-401</name>
</gene>
<protein>
    <submittedName>
        <fullName evidence="2">Uncharacterized protein</fullName>
    </submittedName>
</protein>
<name>A0A6J4R3Q2_9ACTN</name>
<feature type="region of interest" description="Disordered" evidence="1">
    <location>
        <begin position="1"/>
        <end position="59"/>
    </location>
</feature>
<dbReference type="EMBL" id="CADCVJ010000022">
    <property type="protein sequence ID" value="CAA9463299.1"/>
    <property type="molecule type" value="Genomic_DNA"/>
</dbReference>